<protein>
    <submittedName>
        <fullName evidence="2">Uncharacterized protein</fullName>
    </submittedName>
</protein>
<keyword evidence="3" id="KW-1185">Reference proteome</keyword>
<name>A0A2T2NEI0_CORCC</name>
<accession>A0A2T2NEI0</accession>
<reference evidence="2 3" key="1">
    <citation type="journal article" date="2018" name="Front. Microbiol.">
        <title>Genome-Wide Analysis of Corynespora cassiicola Leaf Fall Disease Putative Effectors.</title>
        <authorList>
            <person name="Lopez D."/>
            <person name="Ribeiro S."/>
            <person name="Label P."/>
            <person name="Fumanal B."/>
            <person name="Venisse J.S."/>
            <person name="Kohler A."/>
            <person name="de Oliveira R.R."/>
            <person name="Labutti K."/>
            <person name="Lipzen A."/>
            <person name="Lail K."/>
            <person name="Bauer D."/>
            <person name="Ohm R.A."/>
            <person name="Barry K.W."/>
            <person name="Spatafora J."/>
            <person name="Grigoriev I.V."/>
            <person name="Martin F.M."/>
            <person name="Pujade-Renaud V."/>
        </authorList>
    </citation>
    <scope>NUCLEOTIDE SEQUENCE [LARGE SCALE GENOMIC DNA]</scope>
    <source>
        <strain evidence="2 3">Philippines</strain>
    </source>
</reference>
<feature type="region of interest" description="Disordered" evidence="1">
    <location>
        <begin position="139"/>
        <end position="202"/>
    </location>
</feature>
<dbReference type="Proteomes" id="UP000240883">
    <property type="component" value="Unassembled WGS sequence"/>
</dbReference>
<evidence type="ECO:0000313" key="3">
    <source>
        <dbReference type="Proteomes" id="UP000240883"/>
    </source>
</evidence>
<sequence length="232" mass="25749">MRTGQVDVKQHDAGRRSTSGMRYAHDWDEFTHERSDIMLGIHALSSYTVKYNKNLCYSLLLFCFASTPFTDPHTDPSPVPFFLRPHSGTRSFPLPIPTGTNSHTDFARSPFLPSPPPFSPPIRQIEVGPCICRHPGPGYRERHLSRPKPPQTLPRSCNQPLRFPLPATLPSTSAPHPRRSSQTCSSQTMRPSPLTRCGGGSGRPGPIFSGFDRLEWACPRLVLEFGRGFGGA</sequence>
<organism evidence="2 3">
    <name type="scientific">Corynespora cassiicola Philippines</name>
    <dbReference type="NCBI Taxonomy" id="1448308"/>
    <lineage>
        <taxon>Eukaryota</taxon>
        <taxon>Fungi</taxon>
        <taxon>Dikarya</taxon>
        <taxon>Ascomycota</taxon>
        <taxon>Pezizomycotina</taxon>
        <taxon>Dothideomycetes</taxon>
        <taxon>Pleosporomycetidae</taxon>
        <taxon>Pleosporales</taxon>
        <taxon>Corynesporascaceae</taxon>
        <taxon>Corynespora</taxon>
    </lineage>
</organism>
<evidence type="ECO:0000313" key="2">
    <source>
        <dbReference type="EMBL" id="PSN63844.1"/>
    </source>
</evidence>
<dbReference type="AlphaFoldDB" id="A0A2T2NEI0"/>
<gene>
    <name evidence="2" type="ORF">BS50DRAFT_90494</name>
</gene>
<proteinExistence type="predicted"/>
<evidence type="ECO:0000256" key="1">
    <source>
        <dbReference type="SAM" id="MobiDB-lite"/>
    </source>
</evidence>
<feature type="compositionally biased region" description="Polar residues" evidence="1">
    <location>
        <begin position="169"/>
        <end position="190"/>
    </location>
</feature>
<dbReference type="EMBL" id="KZ678139">
    <property type="protein sequence ID" value="PSN63844.1"/>
    <property type="molecule type" value="Genomic_DNA"/>
</dbReference>